<feature type="transmembrane region" description="Helical" evidence="1">
    <location>
        <begin position="425"/>
        <end position="441"/>
    </location>
</feature>
<dbReference type="Proteomes" id="UP000054683">
    <property type="component" value="Unassembled WGS sequence"/>
</dbReference>
<feature type="transmembrane region" description="Helical" evidence="1">
    <location>
        <begin position="12"/>
        <end position="33"/>
    </location>
</feature>
<keyword evidence="1" id="KW-1133">Transmembrane helix</keyword>
<sequence>MTANLLQRREQASVPMLLLAAAAILIAIVALFLGKITGVTAMLAAILAVSILAIRARNELLRLFKLFLLATFCVLPAWQLAAGDEIYLNLLPQDSAAVMLWFLLSIAGVWFLKLALDVAQRRLVTHEPASYGRTGVTGWVYFFALASVAAIVFIYVKLGGYANIVELYDERLQSSVTGYDPLGGLGIVQALANTAPLWIFVCLTLRPRCSKLMTVFAFTQLGVLGWLASGVFGNRQGIIFVYLFAALLYHFLIAPVSRRAAKTSAVLLAVIALVLMPLKFGVDYSDLGKIGERFADQRALELSMGPVSFFLFRDLSRFDVQAQTIETVMKTSYDLPLGRSFAGAAASIVPKVLWDDRPATFAQEKSDIVSYVQSSGGDETTLLFGMPGEFLANFGLIGYVLAFGIPAVLLVAVNALSNSRNRKWLPLRIVLMPLPFLFFLFDSNVIAYYVVRWIVLFALPMAFVLRFSKPGNDTVASGGRTS</sequence>
<feature type="transmembrane region" description="Helical" evidence="1">
    <location>
        <begin position="39"/>
        <end position="56"/>
    </location>
</feature>
<dbReference type="AlphaFoldDB" id="A0A158GGV4"/>
<feature type="transmembrane region" description="Helical" evidence="1">
    <location>
        <begin position="238"/>
        <end position="257"/>
    </location>
</feature>
<evidence type="ECO:0000313" key="2">
    <source>
        <dbReference type="EMBL" id="SAL31137.1"/>
    </source>
</evidence>
<feature type="transmembrane region" description="Helical" evidence="1">
    <location>
        <begin position="264"/>
        <end position="282"/>
    </location>
</feature>
<gene>
    <name evidence="2" type="ORF">AWB69_02600</name>
</gene>
<feature type="transmembrane region" description="Helical" evidence="1">
    <location>
        <begin position="63"/>
        <end position="81"/>
    </location>
</feature>
<accession>A0A158GGV4</accession>
<feature type="transmembrane region" description="Helical" evidence="1">
    <location>
        <begin position="96"/>
        <end position="116"/>
    </location>
</feature>
<dbReference type="RefSeq" id="WP_062085258.1">
    <property type="nucleotide sequence ID" value="NZ_FCOK02000014.1"/>
</dbReference>
<feature type="transmembrane region" description="Helical" evidence="1">
    <location>
        <begin position="182"/>
        <end position="205"/>
    </location>
</feature>
<feature type="transmembrane region" description="Helical" evidence="1">
    <location>
        <begin position="136"/>
        <end position="162"/>
    </location>
</feature>
<keyword evidence="1" id="KW-0472">Membrane</keyword>
<dbReference type="OrthoDB" id="8982134at2"/>
<feature type="transmembrane region" description="Helical" evidence="1">
    <location>
        <begin position="212"/>
        <end position="232"/>
    </location>
</feature>
<organism evidence="2 3">
    <name type="scientific">Caballeronia udeis</name>
    <dbReference type="NCBI Taxonomy" id="1232866"/>
    <lineage>
        <taxon>Bacteria</taxon>
        <taxon>Pseudomonadati</taxon>
        <taxon>Pseudomonadota</taxon>
        <taxon>Betaproteobacteria</taxon>
        <taxon>Burkholderiales</taxon>
        <taxon>Burkholderiaceae</taxon>
        <taxon>Caballeronia</taxon>
    </lineage>
</organism>
<protein>
    <recommendedName>
        <fullName evidence="4">O-antigen polysaccharide polymerase Wzy</fullName>
    </recommendedName>
</protein>
<evidence type="ECO:0000256" key="1">
    <source>
        <dbReference type="SAM" id="Phobius"/>
    </source>
</evidence>
<feature type="transmembrane region" description="Helical" evidence="1">
    <location>
        <begin position="447"/>
        <end position="465"/>
    </location>
</feature>
<evidence type="ECO:0000313" key="3">
    <source>
        <dbReference type="Proteomes" id="UP000054683"/>
    </source>
</evidence>
<name>A0A158GGV4_9BURK</name>
<feature type="transmembrane region" description="Helical" evidence="1">
    <location>
        <begin position="390"/>
        <end position="413"/>
    </location>
</feature>
<evidence type="ECO:0008006" key="4">
    <source>
        <dbReference type="Google" id="ProtNLM"/>
    </source>
</evidence>
<keyword evidence="1" id="KW-0812">Transmembrane</keyword>
<proteinExistence type="predicted"/>
<dbReference type="EMBL" id="FCOK02000014">
    <property type="protein sequence ID" value="SAL31137.1"/>
    <property type="molecule type" value="Genomic_DNA"/>
</dbReference>
<reference evidence="2 3" key="1">
    <citation type="submission" date="2016-01" db="EMBL/GenBank/DDBJ databases">
        <authorList>
            <person name="Oliw E.H."/>
        </authorList>
    </citation>
    <scope>NUCLEOTIDE SEQUENCE [LARGE SCALE GENOMIC DNA]</scope>
    <source>
        <strain evidence="2">LMG 27134</strain>
    </source>
</reference>